<protein>
    <submittedName>
        <fullName evidence="1">Uncharacterized protein</fullName>
    </submittedName>
</protein>
<keyword evidence="2" id="KW-1185">Reference proteome</keyword>
<evidence type="ECO:0000313" key="2">
    <source>
        <dbReference type="Proteomes" id="UP001602245"/>
    </source>
</evidence>
<dbReference type="Proteomes" id="UP001602245">
    <property type="component" value="Unassembled WGS sequence"/>
</dbReference>
<dbReference type="EMBL" id="JBIAZU010000003">
    <property type="protein sequence ID" value="MFF5291769.1"/>
    <property type="molecule type" value="Genomic_DNA"/>
</dbReference>
<dbReference type="RefSeq" id="WP_026205695.1">
    <property type="nucleotide sequence ID" value="NZ_JBIAZU010000003.1"/>
</dbReference>
<gene>
    <name evidence="1" type="ORF">ACFY35_20200</name>
</gene>
<organism evidence="1 2">
    <name type="scientific">Paractinoplanes globisporus</name>
    <dbReference type="NCBI Taxonomy" id="113565"/>
    <lineage>
        <taxon>Bacteria</taxon>
        <taxon>Bacillati</taxon>
        <taxon>Actinomycetota</taxon>
        <taxon>Actinomycetes</taxon>
        <taxon>Micromonosporales</taxon>
        <taxon>Micromonosporaceae</taxon>
        <taxon>Paractinoplanes</taxon>
    </lineage>
</organism>
<name>A0ABW6WEP8_9ACTN</name>
<sequence>MGDFPSHVVSVPARPRFGRTRAGTVGVFALVLCLMLAGGSASPVLRSPAFLIAGMRDIPSAPTGQPWTPAPLTVDGLRMVASTQGQRFLLHTAAGDKDFLPGVDLGDTTPGHVPGDPSISAAQYRAWFAAMSLLGIRVVRIYTIHRPAFYQQLAGYNRENPDRPLYLMQGVALPTDAYIYRKNLYDKQVTQAFKGELKDAAKAVSGELTTTDGAWDTDVTPWLAGWIIGTELDPYAIMASDRRNRNAKPVSGRFFRSTAGANPTERWLAARMNELAGYQAAKGLSEPIAFVNWPTTDPLRHPQEPLKQEDLYQLDANHVAPTSNWPAGTFASYHAFPYYPDFLRREPGLQKGDPYAEYLTTLHKHHATMPTMVTEFGVPSSIGSAHYGPLGRDQGEHSETDATRIDGELLRLIKDRGLAGGFLFEWADEWYRLAWNTITHQDASRRQLWHDPLTNEQWFGLLATDPGPLATETTLLDGSGGWPAQRVSARVDESFLHLDVKLGDSPPGSLRVGFDVLPSLSGTPMTGSADRRPDAIFALNLVGKTGQAYVREQLDPIPLDQAVPESQRGPAPDGWRAFELLVDRAKPIELQNAGLLRHGVLWEIDKDELTVRVPWSMLAFADPSSHEVGVPRSGKLTFSTSPGVGVSLSASGTDQVAGQVTWSTWNVPLYTERLKSGASAFRDAALSVTGG</sequence>
<dbReference type="Gene3D" id="3.20.20.80">
    <property type="entry name" value="Glycosidases"/>
    <property type="match status" value="1"/>
</dbReference>
<dbReference type="SUPFAM" id="SSF51445">
    <property type="entry name" value="(Trans)glycosidases"/>
    <property type="match status" value="1"/>
</dbReference>
<comment type="caution">
    <text evidence="1">The sequence shown here is derived from an EMBL/GenBank/DDBJ whole genome shotgun (WGS) entry which is preliminary data.</text>
</comment>
<dbReference type="InterPro" id="IPR017853">
    <property type="entry name" value="GH"/>
</dbReference>
<reference evidence="1 2" key="1">
    <citation type="submission" date="2024-10" db="EMBL/GenBank/DDBJ databases">
        <title>The Natural Products Discovery Center: Release of the First 8490 Sequenced Strains for Exploring Actinobacteria Biosynthetic Diversity.</title>
        <authorList>
            <person name="Kalkreuter E."/>
            <person name="Kautsar S.A."/>
            <person name="Yang D."/>
            <person name="Bader C.D."/>
            <person name="Teijaro C.N."/>
            <person name="Fluegel L."/>
            <person name="Davis C.M."/>
            <person name="Simpson J.R."/>
            <person name="Lauterbach L."/>
            <person name="Steele A.D."/>
            <person name="Gui C."/>
            <person name="Meng S."/>
            <person name="Li G."/>
            <person name="Viehrig K."/>
            <person name="Ye F."/>
            <person name="Su P."/>
            <person name="Kiefer A.F."/>
            <person name="Nichols A."/>
            <person name="Cepeda A.J."/>
            <person name="Yan W."/>
            <person name="Fan B."/>
            <person name="Jiang Y."/>
            <person name="Adhikari A."/>
            <person name="Zheng C.-J."/>
            <person name="Schuster L."/>
            <person name="Cowan T.M."/>
            <person name="Smanski M.J."/>
            <person name="Chevrette M.G."/>
            <person name="De Carvalho L.P.S."/>
            <person name="Shen B."/>
        </authorList>
    </citation>
    <scope>NUCLEOTIDE SEQUENCE [LARGE SCALE GENOMIC DNA]</scope>
    <source>
        <strain evidence="1 2">NPDC000087</strain>
    </source>
</reference>
<evidence type="ECO:0000313" key="1">
    <source>
        <dbReference type="EMBL" id="MFF5291769.1"/>
    </source>
</evidence>
<accession>A0ABW6WEP8</accession>
<proteinExistence type="predicted"/>